<dbReference type="SUPFAM" id="SSF54928">
    <property type="entry name" value="RNA-binding domain, RBD"/>
    <property type="match status" value="1"/>
</dbReference>
<evidence type="ECO:0000256" key="5">
    <source>
        <dbReference type="ARBA" id="ARBA00023010"/>
    </source>
</evidence>
<comment type="subcellular location">
    <subcellularLocation>
        <location evidence="1">Nucleus</location>
        <location evidence="1">Nuclear pore complex</location>
    </subcellularLocation>
</comment>
<dbReference type="InterPro" id="IPR035979">
    <property type="entry name" value="RBD_domain_sf"/>
</dbReference>
<feature type="compositionally biased region" description="Polar residues" evidence="9">
    <location>
        <begin position="99"/>
        <end position="116"/>
    </location>
</feature>
<name>L0PAA2_PNEJI</name>
<keyword evidence="5" id="KW-0811">Translocation</keyword>
<evidence type="ECO:0000313" key="12">
    <source>
        <dbReference type="Proteomes" id="UP000010422"/>
    </source>
</evidence>
<dbReference type="PROSITE" id="PS51472">
    <property type="entry name" value="RRM_NUP35"/>
    <property type="match status" value="1"/>
</dbReference>
<dbReference type="STRING" id="1209962.L0PAA2"/>
<dbReference type="GO" id="GO:0044613">
    <property type="term" value="C:nuclear pore central transport channel"/>
    <property type="evidence" value="ECO:0007669"/>
    <property type="project" value="TreeGrafter"/>
</dbReference>
<protein>
    <recommendedName>
        <fullName evidence="10">RRM Nup35-type domain-containing protein</fullName>
    </recommendedName>
</protein>
<keyword evidence="7 8" id="KW-0539">Nucleus</keyword>
<evidence type="ECO:0000256" key="6">
    <source>
        <dbReference type="ARBA" id="ARBA00023132"/>
    </source>
</evidence>
<evidence type="ECO:0000256" key="2">
    <source>
        <dbReference type="ARBA" id="ARBA00022448"/>
    </source>
</evidence>
<gene>
    <name evidence="11" type="ORF">PNEJI1_001259</name>
</gene>
<dbReference type="CDD" id="cd12721">
    <property type="entry name" value="RRM_Nup53p_fungi"/>
    <property type="match status" value="1"/>
</dbReference>
<reference evidence="11 12" key="1">
    <citation type="journal article" date="2012" name="MBio">
        <title>De novo assembly of the Pneumocystis jirovecii genome from a single bronchoalveolar lavage fluid specimen from a patient.</title>
        <authorList>
            <person name="Cisse O.H."/>
            <person name="Pagni M."/>
            <person name="Hauser P.M."/>
        </authorList>
    </citation>
    <scope>NUCLEOTIDE SEQUENCE [LARGE SCALE GENOMIC DNA]</scope>
    <source>
        <strain evidence="11 12">SE8</strain>
    </source>
</reference>
<feature type="domain" description="RRM Nup35-type" evidence="10">
    <location>
        <begin position="204"/>
        <end position="289"/>
    </location>
</feature>
<proteinExistence type="predicted"/>
<dbReference type="GO" id="GO:0006607">
    <property type="term" value="P:NLS-bearing protein import into nucleus"/>
    <property type="evidence" value="ECO:0007669"/>
    <property type="project" value="TreeGrafter"/>
</dbReference>
<dbReference type="InterPro" id="IPR012677">
    <property type="entry name" value="Nucleotide-bd_a/b_plait_sf"/>
</dbReference>
<dbReference type="VEuPathDB" id="FungiDB:PNEJI1_001259"/>
<organism evidence="12">
    <name type="scientific">Pneumocystis jirovecii</name>
    <name type="common">Human pneumocystis pneumonia agent</name>
    <dbReference type="NCBI Taxonomy" id="42068"/>
    <lineage>
        <taxon>Eukaryota</taxon>
        <taxon>Fungi</taxon>
        <taxon>Dikarya</taxon>
        <taxon>Ascomycota</taxon>
        <taxon>Taphrinomycotina</taxon>
        <taxon>Pneumocystomycetes</taxon>
        <taxon>Pneumocystaceae</taxon>
        <taxon>Pneumocystis</taxon>
    </lineage>
</organism>
<keyword evidence="4" id="KW-0653">Protein transport</keyword>
<evidence type="ECO:0000256" key="1">
    <source>
        <dbReference type="ARBA" id="ARBA00004567"/>
    </source>
</evidence>
<keyword evidence="3 8" id="KW-0509">mRNA transport</keyword>
<dbReference type="GO" id="GO:0005543">
    <property type="term" value="F:phospholipid binding"/>
    <property type="evidence" value="ECO:0007669"/>
    <property type="project" value="TreeGrafter"/>
</dbReference>
<evidence type="ECO:0000256" key="4">
    <source>
        <dbReference type="ARBA" id="ARBA00022927"/>
    </source>
</evidence>
<feature type="region of interest" description="Disordered" evidence="9">
    <location>
        <begin position="99"/>
        <end position="155"/>
    </location>
</feature>
<dbReference type="PANTHER" id="PTHR21527:SF6">
    <property type="entry name" value="NUCLEOPORIN NUP35"/>
    <property type="match status" value="1"/>
</dbReference>
<dbReference type="EMBL" id="CAKM01000174">
    <property type="protein sequence ID" value="CCJ29298.1"/>
    <property type="molecule type" value="Genomic_DNA"/>
</dbReference>
<dbReference type="GO" id="GO:0044615">
    <property type="term" value="C:nuclear pore nuclear basket"/>
    <property type="evidence" value="ECO:0007669"/>
    <property type="project" value="TreeGrafter"/>
</dbReference>
<keyword evidence="2 8" id="KW-0813">Transport</keyword>
<evidence type="ECO:0000256" key="9">
    <source>
        <dbReference type="SAM" id="MobiDB-lite"/>
    </source>
</evidence>
<dbReference type="GO" id="GO:0003676">
    <property type="term" value="F:nucleic acid binding"/>
    <property type="evidence" value="ECO:0007669"/>
    <property type="project" value="InterPro"/>
</dbReference>
<dbReference type="GO" id="GO:0006999">
    <property type="term" value="P:nuclear pore organization"/>
    <property type="evidence" value="ECO:0007669"/>
    <property type="project" value="TreeGrafter"/>
</dbReference>
<dbReference type="AlphaFoldDB" id="L0PAA2"/>
<dbReference type="InterPro" id="IPR007846">
    <property type="entry name" value="RRM_NUP35_dom"/>
</dbReference>
<dbReference type="Gene3D" id="3.30.70.330">
    <property type="match status" value="1"/>
</dbReference>
<feature type="compositionally biased region" description="Low complexity" evidence="9">
    <location>
        <begin position="117"/>
        <end position="126"/>
    </location>
</feature>
<dbReference type="Proteomes" id="UP000010422">
    <property type="component" value="Unassembled WGS sequence"/>
</dbReference>
<sequence>MYSNDVVSTPVNASPFSIPSTISSIEPLGSPAIKPQSAPLNGHFRSSSFQDVYVSRANTPDISIGKRKYVPSHLSQFPYRVKGPFFSKEMLIFEQKSYTPDRSSPLVSQPSFTARTSVSNSRKSSSPPNWFGGPSFGTPKSNPKKGKAGHKVLEEEAPPTESLYDIEGGSIIRDLESNSPSSENKFTLTPELSVRQKEIPSKPSAVPTSVILFGFPATLTSHVISHFSRYGEILDHSATENPISTGSNWLKITYADEEAANKAVSSNGTIIGGTYMVGCIFAPVDETKTDKDMDIAMELDAKTPSPHCNMNQKHRSITSLSHQESPSINLGTSLNSYKTNTCNGRRIEVLGSEGIFKETPDKTYSWITWSSANKSTENPQVEYKSQWKNKLVRGIMELLFGF</sequence>
<dbReference type="GO" id="GO:0017056">
    <property type="term" value="F:structural constituent of nuclear pore"/>
    <property type="evidence" value="ECO:0007669"/>
    <property type="project" value="TreeGrafter"/>
</dbReference>
<evidence type="ECO:0000259" key="10">
    <source>
        <dbReference type="PROSITE" id="PS51472"/>
    </source>
</evidence>
<evidence type="ECO:0000313" key="11">
    <source>
        <dbReference type="EMBL" id="CCJ29298.1"/>
    </source>
</evidence>
<dbReference type="FunCoup" id="L0PAA2">
    <property type="interactions" value="25"/>
</dbReference>
<comment type="caution">
    <text evidence="11">The sequence shown here is derived from an EMBL/GenBank/DDBJ whole genome shotgun (WGS) entry which is preliminary data.</text>
</comment>
<dbReference type="PANTHER" id="PTHR21527">
    <property type="entry name" value="NUCLEOPORIN NUP35"/>
    <property type="match status" value="1"/>
</dbReference>
<accession>L0PAA2</accession>
<evidence type="ECO:0000256" key="7">
    <source>
        <dbReference type="ARBA" id="ARBA00023242"/>
    </source>
</evidence>
<keyword evidence="6 8" id="KW-0906">Nuclear pore complex</keyword>
<evidence type="ECO:0000256" key="3">
    <source>
        <dbReference type="ARBA" id="ARBA00022816"/>
    </source>
</evidence>
<evidence type="ECO:0000256" key="8">
    <source>
        <dbReference type="PROSITE-ProRule" id="PRU00804"/>
    </source>
</evidence>
<dbReference type="GO" id="GO:0051028">
    <property type="term" value="P:mRNA transport"/>
    <property type="evidence" value="ECO:0007669"/>
    <property type="project" value="UniProtKB-UniRule"/>
</dbReference>
<dbReference type="Pfam" id="PF05172">
    <property type="entry name" value="RRM_Nup35"/>
    <property type="match status" value="1"/>
</dbReference>
<dbReference type="InParanoid" id="L0PAA2"/>